<reference evidence="2 3" key="2">
    <citation type="submission" date="2018-11" db="EMBL/GenBank/DDBJ databases">
        <authorList>
            <consortium name="Pathogen Informatics"/>
        </authorList>
    </citation>
    <scope>NUCLEOTIDE SEQUENCE [LARGE SCALE GENOMIC DNA]</scope>
</reference>
<protein>
    <submittedName>
        <fullName evidence="2 4">Uncharacterized protein</fullName>
    </submittedName>
</protein>
<evidence type="ECO:0000313" key="3">
    <source>
        <dbReference type="Proteomes" id="UP000267096"/>
    </source>
</evidence>
<evidence type="ECO:0000313" key="4">
    <source>
        <dbReference type="WBParaSite" id="ASIM_0002114901-mRNA-1"/>
    </source>
</evidence>
<dbReference type="WBParaSite" id="ASIM_0002114901-mRNA-1">
    <property type="protein sequence ID" value="ASIM_0002114901-mRNA-1"/>
    <property type="gene ID" value="ASIM_0002114901"/>
</dbReference>
<gene>
    <name evidence="2" type="ORF">ASIM_LOCUS20523</name>
</gene>
<dbReference type="EMBL" id="UYRR01039848">
    <property type="protein sequence ID" value="VDK77594.1"/>
    <property type="molecule type" value="Genomic_DNA"/>
</dbReference>
<dbReference type="OrthoDB" id="5854469at2759"/>
<name>A0A0M3KJH5_ANISI</name>
<organism evidence="4">
    <name type="scientific">Anisakis simplex</name>
    <name type="common">Herring worm</name>
    <dbReference type="NCBI Taxonomy" id="6269"/>
    <lineage>
        <taxon>Eukaryota</taxon>
        <taxon>Metazoa</taxon>
        <taxon>Ecdysozoa</taxon>
        <taxon>Nematoda</taxon>
        <taxon>Chromadorea</taxon>
        <taxon>Rhabditida</taxon>
        <taxon>Spirurina</taxon>
        <taxon>Ascaridomorpha</taxon>
        <taxon>Ascaridoidea</taxon>
        <taxon>Anisakidae</taxon>
        <taxon>Anisakis</taxon>
        <taxon>Anisakis simplex complex</taxon>
    </lineage>
</organism>
<feature type="region of interest" description="Disordered" evidence="1">
    <location>
        <begin position="1"/>
        <end position="32"/>
    </location>
</feature>
<dbReference type="AlphaFoldDB" id="A0A0M3KJH5"/>
<keyword evidence="3" id="KW-1185">Reference proteome</keyword>
<evidence type="ECO:0000256" key="1">
    <source>
        <dbReference type="SAM" id="MobiDB-lite"/>
    </source>
</evidence>
<reference evidence="4" key="1">
    <citation type="submission" date="2017-02" db="UniProtKB">
        <authorList>
            <consortium name="WormBaseParasite"/>
        </authorList>
    </citation>
    <scope>IDENTIFICATION</scope>
</reference>
<sequence>MRRENLRSVDMQEQRHQHQYPKQYEAQTPNQTQTRFFANDRNDREPAIEMHSNWRQYLLEGNIRQPRHTASTSQNSNSSSLQTTHTYSSPPTYRTQQHVRPSRSNATRSIRY</sequence>
<proteinExistence type="predicted"/>
<feature type="compositionally biased region" description="Basic and acidic residues" evidence="1">
    <location>
        <begin position="1"/>
        <end position="16"/>
    </location>
</feature>
<dbReference type="Proteomes" id="UP000267096">
    <property type="component" value="Unassembled WGS sequence"/>
</dbReference>
<feature type="region of interest" description="Disordered" evidence="1">
    <location>
        <begin position="60"/>
        <end position="112"/>
    </location>
</feature>
<accession>A0A0M3KJH5</accession>
<evidence type="ECO:0000313" key="2">
    <source>
        <dbReference type="EMBL" id="VDK77594.1"/>
    </source>
</evidence>
<feature type="compositionally biased region" description="Low complexity" evidence="1">
    <location>
        <begin position="68"/>
        <end position="86"/>
    </location>
</feature>
<feature type="compositionally biased region" description="Polar residues" evidence="1">
    <location>
        <begin position="87"/>
        <end position="112"/>
    </location>
</feature>